<dbReference type="GO" id="GO:0016887">
    <property type="term" value="F:ATP hydrolysis activity"/>
    <property type="evidence" value="ECO:0007669"/>
    <property type="project" value="InterPro"/>
</dbReference>
<dbReference type="InterPro" id="IPR008250">
    <property type="entry name" value="ATPase_P-typ_transduc_dom_A_sf"/>
</dbReference>
<dbReference type="EMBL" id="REGN01006135">
    <property type="protein sequence ID" value="RNA10675.1"/>
    <property type="molecule type" value="Genomic_DNA"/>
</dbReference>
<feature type="transmembrane region" description="Helical" evidence="18">
    <location>
        <begin position="905"/>
        <end position="930"/>
    </location>
</feature>
<comment type="caution">
    <text evidence="21">The sequence shown here is derived from an EMBL/GenBank/DDBJ whole genome shotgun (WGS) entry which is preliminary data.</text>
</comment>
<keyword evidence="5" id="KW-0597">Phosphoprotein</keyword>
<comment type="catalytic activity">
    <reaction evidence="18">
        <text>Ca(2+)(in) + ATP + H2O = Ca(2+)(out) + ADP + phosphate + H(+)</text>
        <dbReference type="Rhea" id="RHEA:18105"/>
        <dbReference type="ChEBI" id="CHEBI:15377"/>
        <dbReference type="ChEBI" id="CHEBI:15378"/>
        <dbReference type="ChEBI" id="CHEBI:29108"/>
        <dbReference type="ChEBI" id="CHEBI:30616"/>
        <dbReference type="ChEBI" id="CHEBI:43474"/>
        <dbReference type="ChEBI" id="CHEBI:456216"/>
        <dbReference type="EC" id="7.2.2.10"/>
    </reaction>
</comment>
<dbReference type="EC" id="7.2.2.10" evidence="18"/>
<feature type="transmembrane region" description="Helical" evidence="18">
    <location>
        <begin position="1030"/>
        <end position="1051"/>
    </location>
</feature>
<dbReference type="InterPro" id="IPR044492">
    <property type="entry name" value="P_typ_ATPase_HD_dom"/>
</dbReference>
<keyword evidence="3 18" id="KW-0813">Transport</keyword>
<keyword evidence="10 18" id="KW-0106">Calcium</keyword>
<dbReference type="SUPFAM" id="SSF56784">
    <property type="entry name" value="HAD-like"/>
    <property type="match status" value="1"/>
</dbReference>
<evidence type="ECO:0000256" key="19">
    <source>
        <dbReference type="SAM" id="MobiDB-lite"/>
    </source>
</evidence>
<dbReference type="SFLD" id="SFLDG00002">
    <property type="entry name" value="C1.7:_P-type_atpase_like"/>
    <property type="match status" value="1"/>
</dbReference>
<keyword evidence="4" id="KW-1003">Cell membrane</keyword>
<dbReference type="SUPFAM" id="SSF81665">
    <property type="entry name" value="Calcium ATPase, transmembrane domain M"/>
    <property type="match status" value="1"/>
</dbReference>
<evidence type="ECO:0000256" key="5">
    <source>
        <dbReference type="ARBA" id="ARBA00022553"/>
    </source>
</evidence>
<comment type="subcellular location">
    <subcellularLocation>
        <location evidence="1">Cell membrane</location>
        <topology evidence="1">Multi-pass membrane protein</topology>
    </subcellularLocation>
    <subcellularLocation>
        <location evidence="18">Membrane</location>
        <topology evidence="18">Multi-pass membrane protein</topology>
    </subcellularLocation>
</comment>
<dbReference type="NCBIfam" id="TIGR01517">
    <property type="entry name" value="ATPase-IIB_Ca"/>
    <property type="match status" value="1"/>
</dbReference>
<feature type="region of interest" description="Disordered" evidence="19">
    <location>
        <begin position="291"/>
        <end position="329"/>
    </location>
</feature>
<dbReference type="FunFam" id="1.20.1110.10:FF:000001">
    <property type="entry name" value="Calcium-transporting ATPase"/>
    <property type="match status" value="1"/>
</dbReference>
<comment type="function">
    <text evidence="18">Catalyzes the hydrolysis of ATP coupled with the transport of calcium.</text>
</comment>
<keyword evidence="11 18" id="KW-0067">ATP-binding</keyword>
<dbReference type="GO" id="GO:0005388">
    <property type="term" value="F:P-type calcium transporter activity"/>
    <property type="evidence" value="ECO:0007669"/>
    <property type="project" value="UniProtKB-EC"/>
</dbReference>
<dbReference type="STRING" id="10195.A0A3M7QI82"/>
<dbReference type="InterPro" id="IPR023298">
    <property type="entry name" value="ATPase_P-typ_TM_dom_sf"/>
</dbReference>
<feature type="transmembrane region" description="Helical" evidence="18">
    <location>
        <begin position="992"/>
        <end position="1018"/>
    </location>
</feature>
<accession>A0A3M7QI82</accession>
<keyword evidence="21" id="KW-0378">Hydrolase</keyword>
<dbReference type="Gene3D" id="2.70.150.10">
    <property type="entry name" value="Calcium-transporting ATPase, cytoplasmic transduction domain A"/>
    <property type="match status" value="1"/>
</dbReference>
<dbReference type="Pfam" id="PF13246">
    <property type="entry name" value="Cation_ATPase"/>
    <property type="match status" value="1"/>
</dbReference>
<feature type="domain" description="Cation-transporting P-type ATPase N-terminal" evidence="20">
    <location>
        <begin position="45"/>
        <end position="121"/>
    </location>
</feature>
<keyword evidence="6 18" id="KW-0109">Calcium transport</keyword>
<evidence type="ECO:0000259" key="20">
    <source>
        <dbReference type="SMART" id="SM00831"/>
    </source>
</evidence>
<feature type="transmembrane region" description="Helical" evidence="18">
    <location>
        <begin position="842"/>
        <end position="862"/>
    </location>
</feature>
<dbReference type="Pfam" id="PF12424">
    <property type="entry name" value="ATP_Ca_trans_C"/>
    <property type="match status" value="1"/>
</dbReference>
<evidence type="ECO:0000256" key="3">
    <source>
        <dbReference type="ARBA" id="ARBA00022448"/>
    </source>
</evidence>
<evidence type="ECO:0000256" key="10">
    <source>
        <dbReference type="ARBA" id="ARBA00022837"/>
    </source>
</evidence>
<feature type="transmembrane region" description="Helical" evidence="18">
    <location>
        <begin position="343"/>
        <end position="366"/>
    </location>
</feature>
<dbReference type="GO" id="GO:0005524">
    <property type="term" value="F:ATP binding"/>
    <property type="evidence" value="ECO:0007669"/>
    <property type="project" value="UniProtKB-KW"/>
</dbReference>
<keyword evidence="7 18" id="KW-0812">Transmembrane</keyword>
<dbReference type="GO" id="GO:0051480">
    <property type="term" value="P:regulation of cytosolic calcium ion concentration"/>
    <property type="evidence" value="ECO:0007669"/>
    <property type="project" value="TreeGrafter"/>
</dbReference>
<evidence type="ECO:0000256" key="9">
    <source>
        <dbReference type="ARBA" id="ARBA00022741"/>
    </source>
</evidence>
<evidence type="ECO:0000256" key="12">
    <source>
        <dbReference type="ARBA" id="ARBA00022842"/>
    </source>
</evidence>
<dbReference type="SUPFAM" id="SSF81653">
    <property type="entry name" value="Calcium ATPase, transduction domain A"/>
    <property type="match status" value="1"/>
</dbReference>
<evidence type="ECO:0000256" key="16">
    <source>
        <dbReference type="ARBA" id="ARBA00023065"/>
    </source>
</evidence>
<dbReference type="SUPFAM" id="SSF81660">
    <property type="entry name" value="Metal cation-transporting ATPase, ATP-binding domain N"/>
    <property type="match status" value="1"/>
</dbReference>
<dbReference type="InterPro" id="IPR006408">
    <property type="entry name" value="P-type_ATPase_IIB"/>
</dbReference>
<dbReference type="InterPro" id="IPR001757">
    <property type="entry name" value="P_typ_ATPase"/>
</dbReference>
<evidence type="ECO:0000256" key="14">
    <source>
        <dbReference type="ARBA" id="ARBA00022967"/>
    </source>
</evidence>
<keyword evidence="17 18" id="KW-0472">Membrane</keyword>
<dbReference type="GO" id="GO:0046872">
    <property type="term" value="F:metal ion binding"/>
    <property type="evidence" value="ECO:0007669"/>
    <property type="project" value="UniProtKB-KW"/>
</dbReference>
<dbReference type="SFLD" id="SFLDF00027">
    <property type="entry name" value="p-type_atpase"/>
    <property type="match status" value="1"/>
</dbReference>
<dbReference type="InterPro" id="IPR023299">
    <property type="entry name" value="ATPase_P-typ_cyto_dom_N"/>
</dbReference>
<feature type="compositionally biased region" description="Polar residues" evidence="19">
    <location>
        <begin position="306"/>
        <end position="320"/>
    </location>
</feature>
<sequence length="1141" mass="128165">MSDQQQVGTSSHGPVRAREFHFKIRVHELKELIQLKGADATDRIRLKYGETDTLANLLHTDTVNGICDSQDQLRQRVNVYGKNEIPPKPPKTIFQFAFEALQDTTLVMLMICAVISISLSFYHPEGEIADEEYRNRVKKDMGNLEWVEGAAIMIAVVVVVFVTAFNDWRKEKQFRGLQDRIESDNLASVIRNGRMVQINVKDIVVGDICCVKYGDLIPADGIVTHSSDLRIDESSLTGETDLIKKNGYDNAVLLSGTHVMEGSGQFLVLAVGLNSQTGIIMTLLGATGEETESDKKKKHEKKKYKNLNTHTDQEDGQQSNLDEEKKKPKKKHRSVLQIKLGKLALQIGYIGMLSAFFTFLILVIRMSIEEFLIKNRPWSNLYIKYIISYLIQGITVIVVAVPEGLPLAVTLALAFAVRRMTKDNNLVRHLDACETMGNATTICSDKTGTLTTNRMTVVQCWLGDRLHLKIPSDISPKLKDLISKSASINSNYTSRLEAVNVEYELPKQIGNKTECALLGFVNKIGASYEAIRAESPSEQFVKVFTFNSARKMMSTVVKNKQKPGAYRLYSKGASEMVLSKCSWYLNSEGQLVRLDEDKIQSIIHSVIEPMAMDGLRTICVAYKDFEAKEQAEIDPSCCYFDEEPDWDIEDHVVKDLVCLCVVGIEDPVRPEVSDAIHKCQTSGVVVRMITGDNINTATSIAMKCGIIKPSDDYLILESKDFNKRIRDETGQIRQHLLDKVWPRLRVLARSSPSDKFILVNAIVESKLSTNREVVAVTGDGTNDGPALKRADVGFAMGIQGTDVAKEASDIILTDDNFSSIVKAMMWGRNVYDAIAKFLQFQLTANFSAGIFSVVCAATIQAVPLKAVQMLWVNLVMDTLASLALATEPPTEDLLKRKPYGRNKSIISYTMMKNMLGHAVYQLIVLFVLVYKIEDWMLVDSVIKYHDITKLRDPSVHFTIVFNAFVLMTLFNEINARKIHNERNVFAGIQNNMIFLFIWLFCFIGQILIVNFGGIIFAVEKLEIDQWMWCLALGFGSLLWGQVISSIPNSFVKKVVRLIKKKKAEPEPVVDLEHEIDEDQDAIERSKTLWMRGAHRLSNQIKVVEVFQAKLNEVIDASEMGSVMSLKEKVKELSQSNVNLES</sequence>
<evidence type="ECO:0000256" key="1">
    <source>
        <dbReference type="ARBA" id="ARBA00004651"/>
    </source>
</evidence>
<keyword evidence="8" id="KW-0479">Metal-binding</keyword>
<dbReference type="AlphaFoldDB" id="A0A3M7QI82"/>
<keyword evidence="16 18" id="KW-0406">Ion transport</keyword>
<dbReference type="Proteomes" id="UP000276133">
    <property type="component" value="Unassembled WGS sequence"/>
</dbReference>
<comment type="caution">
    <text evidence="18">Lacks conserved residue(s) required for the propagation of feature annotation.</text>
</comment>
<organism evidence="21 22">
    <name type="scientific">Brachionus plicatilis</name>
    <name type="common">Marine rotifer</name>
    <name type="synonym">Brachionus muelleri</name>
    <dbReference type="NCBI Taxonomy" id="10195"/>
    <lineage>
        <taxon>Eukaryota</taxon>
        <taxon>Metazoa</taxon>
        <taxon>Spiralia</taxon>
        <taxon>Gnathifera</taxon>
        <taxon>Rotifera</taxon>
        <taxon>Eurotatoria</taxon>
        <taxon>Monogononta</taxon>
        <taxon>Pseudotrocha</taxon>
        <taxon>Ploima</taxon>
        <taxon>Brachionidae</taxon>
        <taxon>Brachionus</taxon>
    </lineage>
</organism>
<evidence type="ECO:0000313" key="22">
    <source>
        <dbReference type="Proteomes" id="UP000276133"/>
    </source>
</evidence>
<evidence type="ECO:0000256" key="4">
    <source>
        <dbReference type="ARBA" id="ARBA00022475"/>
    </source>
</evidence>
<dbReference type="InterPro" id="IPR022141">
    <property type="entry name" value="ATP_Ca_trans_C"/>
</dbReference>
<dbReference type="PANTHER" id="PTHR24093">
    <property type="entry name" value="CATION TRANSPORTING ATPASE"/>
    <property type="match status" value="1"/>
</dbReference>
<dbReference type="Pfam" id="PF00122">
    <property type="entry name" value="E1-E2_ATPase"/>
    <property type="match status" value="1"/>
</dbReference>
<feature type="transmembrane region" description="Helical" evidence="18">
    <location>
        <begin position="386"/>
        <end position="417"/>
    </location>
</feature>
<protein>
    <recommendedName>
        <fullName evidence="18">Calcium-transporting ATPase</fullName>
        <ecNumber evidence="18">7.2.2.10</ecNumber>
    </recommendedName>
</protein>
<evidence type="ECO:0000256" key="17">
    <source>
        <dbReference type="ARBA" id="ARBA00023136"/>
    </source>
</evidence>
<dbReference type="Pfam" id="PF00690">
    <property type="entry name" value="Cation_ATPase_N"/>
    <property type="match status" value="1"/>
</dbReference>
<dbReference type="Gene3D" id="1.20.1110.10">
    <property type="entry name" value="Calcium-transporting ATPase, transmembrane domain"/>
    <property type="match status" value="3"/>
</dbReference>
<dbReference type="GO" id="GO:0005516">
    <property type="term" value="F:calmodulin binding"/>
    <property type="evidence" value="ECO:0007669"/>
    <property type="project" value="UniProtKB-KW"/>
</dbReference>
<evidence type="ECO:0000256" key="11">
    <source>
        <dbReference type="ARBA" id="ARBA00022840"/>
    </source>
</evidence>
<keyword evidence="15 18" id="KW-1133">Transmembrane helix</keyword>
<dbReference type="InterPro" id="IPR059000">
    <property type="entry name" value="ATPase_P-type_domA"/>
</dbReference>
<feature type="compositionally biased region" description="Basic residues" evidence="19">
    <location>
        <begin position="296"/>
        <end position="305"/>
    </location>
</feature>
<feature type="transmembrane region" description="Helical" evidence="18">
    <location>
        <begin position="144"/>
        <end position="165"/>
    </location>
</feature>
<reference evidence="21 22" key="1">
    <citation type="journal article" date="2018" name="Sci. Rep.">
        <title>Genomic signatures of local adaptation to the degree of environmental predictability in rotifers.</title>
        <authorList>
            <person name="Franch-Gras L."/>
            <person name="Hahn C."/>
            <person name="Garcia-Roger E.M."/>
            <person name="Carmona M.J."/>
            <person name="Serra M."/>
            <person name="Gomez A."/>
        </authorList>
    </citation>
    <scope>NUCLEOTIDE SEQUENCE [LARGE SCALE GENOMIC DNA]</scope>
    <source>
        <strain evidence="21">HYR1</strain>
    </source>
</reference>
<dbReference type="InterPro" id="IPR018303">
    <property type="entry name" value="ATPase_P-typ_P_site"/>
</dbReference>
<dbReference type="GO" id="GO:0005886">
    <property type="term" value="C:plasma membrane"/>
    <property type="evidence" value="ECO:0007669"/>
    <property type="project" value="UniProtKB-SubCell"/>
</dbReference>
<dbReference type="InterPro" id="IPR004014">
    <property type="entry name" value="ATPase_P-typ_cation-transptr_N"/>
</dbReference>
<evidence type="ECO:0000256" key="8">
    <source>
        <dbReference type="ARBA" id="ARBA00022723"/>
    </source>
</evidence>
<evidence type="ECO:0000256" key="18">
    <source>
        <dbReference type="RuleBase" id="RU361146"/>
    </source>
</evidence>
<dbReference type="InterPro" id="IPR006068">
    <property type="entry name" value="ATPase_P-typ_cation-transptr_C"/>
</dbReference>
<dbReference type="SMART" id="SM00831">
    <property type="entry name" value="Cation_ATPase_N"/>
    <property type="match status" value="1"/>
</dbReference>
<dbReference type="PRINTS" id="PR00119">
    <property type="entry name" value="CATATPASE"/>
</dbReference>
<dbReference type="InterPro" id="IPR036412">
    <property type="entry name" value="HAD-like_sf"/>
</dbReference>
<keyword evidence="12" id="KW-0460">Magnesium</keyword>
<evidence type="ECO:0000256" key="2">
    <source>
        <dbReference type="ARBA" id="ARBA00006124"/>
    </source>
</evidence>
<keyword evidence="9 18" id="KW-0547">Nucleotide-binding</keyword>
<dbReference type="FunFam" id="1.20.1110.10:FF:000002">
    <property type="entry name" value="Calcium-transporting ATPase"/>
    <property type="match status" value="1"/>
</dbReference>
<dbReference type="PANTHER" id="PTHR24093:SF369">
    <property type="entry name" value="CALCIUM-TRANSPORTING ATPASE"/>
    <property type="match status" value="1"/>
</dbReference>
<evidence type="ECO:0000256" key="13">
    <source>
        <dbReference type="ARBA" id="ARBA00022860"/>
    </source>
</evidence>
<gene>
    <name evidence="21" type="ORF">BpHYR1_054427</name>
</gene>
<evidence type="ECO:0000256" key="7">
    <source>
        <dbReference type="ARBA" id="ARBA00022692"/>
    </source>
</evidence>
<feature type="transmembrane region" description="Helical" evidence="18">
    <location>
        <begin position="954"/>
        <end position="971"/>
    </location>
</feature>
<proteinExistence type="inferred from homology"/>
<keyword evidence="14" id="KW-1278">Translocase</keyword>
<dbReference type="OrthoDB" id="116380at2759"/>
<evidence type="ECO:0000313" key="21">
    <source>
        <dbReference type="EMBL" id="RNA10675.1"/>
    </source>
</evidence>
<dbReference type="PRINTS" id="PR00121">
    <property type="entry name" value="NAKATPASE"/>
</dbReference>
<name>A0A3M7QI82_BRAPC</name>
<dbReference type="Gene3D" id="3.40.1110.10">
    <property type="entry name" value="Calcium-transporting ATPase, cytoplasmic domain N"/>
    <property type="match status" value="1"/>
</dbReference>
<dbReference type="SFLD" id="SFLDS00003">
    <property type="entry name" value="Haloacid_Dehalogenase"/>
    <property type="match status" value="1"/>
</dbReference>
<dbReference type="Pfam" id="PF08282">
    <property type="entry name" value="Hydrolase_3"/>
    <property type="match status" value="1"/>
</dbReference>
<evidence type="ECO:0000256" key="6">
    <source>
        <dbReference type="ARBA" id="ARBA00022568"/>
    </source>
</evidence>
<comment type="similarity">
    <text evidence="2">Belongs to the cation transport ATPase (P-type) (TC 3.A.3) family. Type IIB subfamily.</text>
</comment>
<dbReference type="Pfam" id="PF00689">
    <property type="entry name" value="Cation_ATPase_C"/>
    <property type="match status" value="1"/>
</dbReference>
<dbReference type="PROSITE" id="PS00154">
    <property type="entry name" value="ATPASE_E1_E2"/>
    <property type="match status" value="1"/>
</dbReference>
<dbReference type="FunFam" id="2.70.150.10:FF:000001">
    <property type="entry name" value="Calcium-transporting ATPase"/>
    <property type="match status" value="1"/>
</dbReference>
<dbReference type="NCBIfam" id="TIGR01494">
    <property type="entry name" value="ATPase_P-type"/>
    <property type="match status" value="3"/>
</dbReference>
<keyword evidence="13" id="KW-0112">Calmodulin-binding</keyword>
<dbReference type="CDD" id="cd02081">
    <property type="entry name" value="P-type_ATPase_Ca_PMCA-like"/>
    <property type="match status" value="1"/>
</dbReference>
<keyword evidence="22" id="KW-1185">Reference proteome</keyword>
<feature type="transmembrane region" description="Helical" evidence="18">
    <location>
        <begin position="106"/>
        <end position="124"/>
    </location>
</feature>
<evidence type="ECO:0000256" key="15">
    <source>
        <dbReference type="ARBA" id="ARBA00022989"/>
    </source>
</evidence>